<feature type="site" description="Electron transfer via tryptophanyl radical" evidence="7">
    <location>
        <position position="408"/>
    </location>
</feature>
<dbReference type="PROSITE" id="PS00394">
    <property type="entry name" value="DNA_PHOTOLYASES_1_1"/>
    <property type="match status" value="1"/>
</dbReference>
<feature type="region of interest" description="Disordered" evidence="9">
    <location>
        <begin position="165"/>
        <end position="198"/>
    </location>
</feature>
<evidence type="ECO:0000256" key="9">
    <source>
        <dbReference type="SAM" id="MobiDB-lite"/>
    </source>
</evidence>
<keyword evidence="5 8" id="KW-0157">Chromophore</keyword>
<comment type="cofactor">
    <cofactor evidence="8">
        <name>(6R)-5,10-methylene-5,6,7,8-tetrahydrofolate</name>
        <dbReference type="ChEBI" id="CHEBI:15636"/>
    </cofactor>
    <text evidence="8">Binds 1 5,10-methenyltetrahydrofolate (MTHF) per subunit.</text>
</comment>
<feature type="binding site" evidence="6">
    <location>
        <begin position="301"/>
        <end position="308"/>
    </location>
    <ligand>
        <name>FAD</name>
        <dbReference type="ChEBI" id="CHEBI:57692"/>
    </ligand>
</feature>
<dbReference type="Pfam" id="PF00875">
    <property type="entry name" value="DNA_photolyase"/>
    <property type="match status" value="1"/>
</dbReference>
<dbReference type="Gene3D" id="3.40.50.620">
    <property type="entry name" value="HUPs"/>
    <property type="match status" value="1"/>
</dbReference>
<dbReference type="InterPro" id="IPR005101">
    <property type="entry name" value="Cryptochr/Photolyase_FAD-bd"/>
</dbReference>
<comment type="function">
    <text evidence="8">May have a photoreceptor function.</text>
</comment>
<dbReference type="NCBIfam" id="TIGR02765">
    <property type="entry name" value="crypto_DASH"/>
    <property type="match status" value="1"/>
</dbReference>
<feature type="binding site" evidence="6">
    <location>
        <begin position="261"/>
        <end position="265"/>
    </location>
    <ligand>
        <name>FAD</name>
        <dbReference type="ChEBI" id="CHEBI:57692"/>
    </ligand>
</feature>
<organism evidence="11">
    <name type="scientific">Thermoleptolyngbya oregonensis NK1-22</name>
    <dbReference type="NCBI Taxonomy" id="2547457"/>
    <lineage>
        <taxon>Bacteria</taxon>
        <taxon>Bacillati</taxon>
        <taxon>Cyanobacteriota</taxon>
        <taxon>Cyanophyceae</taxon>
        <taxon>Oculatellales</taxon>
        <taxon>Oculatellaceae</taxon>
        <taxon>Thermoleptolyngbya</taxon>
    </lineage>
</organism>
<feature type="binding site" evidence="6">
    <location>
        <position position="248"/>
    </location>
    <ligand>
        <name>FAD</name>
        <dbReference type="ChEBI" id="CHEBI:57692"/>
    </ligand>
</feature>
<protein>
    <recommendedName>
        <fullName evidence="2 8">Cryptochrome DASH</fullName>
    </recommendedName>
</protein>
<dbReference type="GO" id="GO:0003913">
    <property type="term" value="F:DNA photolyase activity"/>
    <property type="evidence" value="ECO:0007669"/>
    <property type="project" value="InterPro"/>
</dbReference>
<dbReference type="AlphaFoldDB" id="A0AA96Y6P7"/>
<dbReference type="GO" id="GO:0003677">
    <property type="term" value="F:DNA binding"/>
    <property type="evidence" value="ECO:0007669"/>
    <property type="project" value="TreeGrafter"/>
</dbReference>
<evidence type="ECO:0000313" key="11">
    <source>
        <dbReference type="EMBL" id="WOB45857.1"/>
    </source>
</evidence>
<dbReference type="InterPro" id="IPR036134">
    <property type="entry name" value="Crypto/Photolyase_FAD-like_sf"/>
</dbReference>
<dbReference type="GO" id="GO:0000719">
    <property type="term" value="P:photoreactive repair"/>
    <property type="evidence" value="ECO:0007669"/>
    <property type="project" value="TreeGrafter"/>
</dbReference>
<dbReference type="InterPro" id="IPR014729">
    <property type="entry name" value="Rossmann-like_a/b/a_fold"/>
</dbReference>
<evidence type="ECO:0000259" key="10">
    <source>
        <dbReference type="PROSITE" id="PS51645"/>
    </source>
</evidence>
<comment type="similarity">
    <text evidence="1 8">Belongs to the DNA photolyase class-1 family.</text>
</comment>
<dbReference type="Pfam" id="PF03441">
    <property type="entry name" value="FAD_binding_7"/>
    <property type="match status" value="1"/>
</dbReference>
<name>A0AA96Y6P7_9CYAN</name>
<evidence type="ECO:0000256" key="6">
    <source>
        <dbReference type="PIRSR" id="PIRSR602081-1"/>
    </source>
</evidence>
<dbReference type="KEGG" id="tog:HNI00_16980"/>
<dbReference type="EMBL" id="CP053540">
    <property type="protein sequence ID" value="WOB45857.1"/>
    <property type="molecule type" value="Genomic_DNA"/>
</dbReference>
<dbReference type="InterPro" id="IPR002081">
    <property type="entry name" value="Cryptochrome/DNA_photolyase_1"/>
</dbReference>
<dbReference type="InterPro" id="IPR018394">
    <property type="entry name" value="DNA_photolyase_1_CS_C"/>
</dbReference>
<keyword evidence="4 6" id="KW-0274">FAD</keyword>
<keyword evidence="3 6" id="KW-0285">Flavoprotein</keyword>
<dbReference type="InterPro" id="IPR036155">
    <property type="entry name" value="Crypto/Photolyase_N_sf"/>
</dbReference>
<accession>A0AA96Y6P7</accession>
<evidence type="ECO:0000256" key="8">
    <source>
        <dbReference type="RuleBase" id="RU367151"/>
    </source>
</evidence>
<evidence type="ECO:0000256" key="7">
    <source>
        <dbReference type="PIRSR" id="PIRSR602081-2"/>
    </source>
</evidence>
<reference evidence="11" key="1">
    <citation type="submission" date="2020-05" db="EMBL/GenBank/DDBJ databases">
        <authorList>
            <person name="Zhu T."/>
            <person name="Keshari N."/>
            <person name="Lu X."/>
        </authorList>
    </citation>
    <scope>NUCLEOTIDE SEQUENCE</scope>
    <source>
        <strain evidence="11">NK1-22</strain>
    </source>
</reference>
<evidence type="ECO:0000256" key="1">
    <source>
        <dbReference type="ARBA" id="ARBA00005862"/>
    </source>
</evidence>
<dbReference type="PRINTS" id="PR00147">
    <property type="entry name" value="DNAPHOTLYASE"/>
</dbReference>
<proteinExistence type="inferred from homology"/>
<dbReference type="SUPFAM" id="SSF48173">
    <property type="entry name" value="Cryptochrome/photolyase FAD-binding domain"/>
    <property type="match status" value="1"/>
</dbReference>
<dbReference type="PANTHER" id="PTHR11455">
    <property type="entry name" value="CRYPTOCHROME"/>
    <property type="match status" value="1"/>
</dbReference>
<dbReference type="SUPFAM" id="SSF52425">
    <property type="entry name" value="Cryptochrome/photolyase, N-terminal domain"/>
    <property type="match status" value="1"/>
</dbReference>
<dbReference type="PANTHER" id="PTHR11455:SF22">
    <property type="entry name" value="CRYPTOCHROME DASH"/>
    <property type="match status" value="1"/>
</dbReference>
<dbReference type="InterPro" id="IPR006050">
    <property type="entry name" value="DNA_photolyase_N"/>
</dbReference>
<gene>
    <name evidence="11" type="ORF">HNI00_16980</name>
</gene>
<feature type="binding site" evidence="6">
    <location>
        <begin position="398"/>
        <end position="400"/>
    </location>
    <ligand>
        <name>FAD</name>
        <dbReference type="ChEBI" id="CHEBI:57692"/>
    </ligand>
</feature>
<dbReference type="PROSITE" id="PS51645">
    <property type="entry name" value="PHR_CRY_ALPHA_BETA"/>
    <property type="match status" value="1"/>
</dbReference>
<feature type="site" description="Electron transfer via tryptophanyl radical" evidence="7">
    <location>
        <position position="332"/>
    </location>
</feature>
<dbReference type="GO" id="GO:0071949">
    <property type="term" value="F:FAD binding"/>
    <property type="evidence" value="ECO:0007669"/>
    <property type="project" value="TreeGrafter"/>
</dbReference>
<sequence>MVTQRILLWFRNDLRLHDHEPLHRAIASGAEIVPVYCFDPRQFDKTAFGFPKTGAFRAQFLLESVADLRRSLRSLGSDLLIYQNPPELIIPRLATDLVISAVFYHQEATSEEQAVETALQTALKPLGIRVQSFWGHTLYHPDDLPFERSQIPELFTAFRKQVERDSSVNPPLPAPKSLPPLPEDLPENLPGDWPDDSLKPGEIPTLADLGLMPPATDARGVLRFEGGETAGLARVQEYLWKGDRLRVYKDTRNGMLGADYSSKFSPWLALGCLSPRLIHAEVGRYEAERIKNDSTYWLIFELLWRDYFRFICAKHGSKVFYPSGLQGIPLPWQQDWQRFDLWRKGQTGFPLVDANMRELAATGFMSNRGRQNVASFLTKNLGIDWRMGAEWFESLLIDYDVCSNYGNWNYTAGVGNDARGFRFFNILKQSKDYDPQGDYVKHWLPELANVPTAKVHEPWKLLPVEQQRFGLRLGVDYPNPVVDLFKSAEANEKIYNAATQGWSAAPKPKALQRGKRRR</sequence>
<evidence type="ECO:0000256" key="5">
    <source>
        <dbReference type="ARBA" id="ARBA00022991"/>
    </source>
</evidence>
<feature type="site" description="Electron transfer via tryptophanyl radical" evidence="7">
    <location>
        <position position="385"/>
    </location>
</feature>
<feature type="compositionally biased region" description="Pro residues" evidence="9">
    <location>
        <begin position="170"/>
        <end position="183"/>
    </location>
</feature>
<comment type="cofactor">
    <cofactor evidence="6 8">
        <name>FAD</name>
        <dbReference type="ChEBI" id="CHEBI:57692"/>
    </cofactor>
    <text evidence="6 8">Binds 1 FAD per subunit.</text>
</comment>
<evidence type="ECO:0000256" key="4">
    <source>
        <dbReference type="ARBA" id="ARBA00022827"/>
    </source>
</evidence>
<evidence type="ECO:0000256" key="2">
    <source>
        <dbReference type="ARBA" id="ARBA00017881"/>
    </source>
</evidence>
<evidence type="ECO:0000256" key="3">
    <source>
        <dbReference type="ARBA" id="ARBA00022630"/>
    </source>
</evidence>
<dbReference type="InterPro" id="IPR014133">
    <property type="entry name" value="Cry_DASH"/>
</dbReference>
<dbReference type="RefSeq" id="WP_420156381.1">
    <property type="nucleotide sequence ID" value="NZ_CP053540.1"/>
</dbReference>
<feature type="domain" description="Photolyase/cryptochrome alpha/beta" evidence="10">
    <location>
        <begin position="4"/>
        <end position="138"/>
    </location>
</feature>
<dbReference type="Gene3D" id="1.25.40.80">
    <property type="match status" value="1"/>
</dbReference>
<dbReference type="Gene3D" id="1.10.579.10">
    <property type="entry name" value="DNA Cyclobutane Dipyrimidine Photolyase, subunit A, domain 3"/>
    <property type="match status" value="1"/>
</dbReference>